<dbReference type="OrthoDB" id="284184at2759"/>
<dbReference type="Proteomes" id="UP000245910">
    <property type="component" value="Chromosome III"/>
</dbReference>
<dbReference type="Pfam" id="PF00561">
    <property type="entry name" value="Abhydrolase_1"/>
    <property type="match status" value="1"/>
</dbReference>
<dbReference type="GO" id="GO:0016020">
    <property type="term" value="C:membrane"/>
    <property type="evidence" value="ECO:0007669"/>
    <property type="project" value="TreeGrafter"/>
</dbReference>
<dbReference type="EMBL" id="LN649231">
    <property type="protein sequence ID" value="CEI70528.1"/>
    <property type="molecule type" value="Genomic_DNA"/>
</dbReference>
<dbReference type="PANTHER" id="PTHR43798:SF33">
    <property type="entry name" value="HYDROLASE, PUTATIVE (AFU_ORTHOLOGUE AFUA_2G14860)-RELATED"/>
    <property type="match status" value="1"/>
</dbReference>
<dbReference type="PRINTS" id="PR00111">
    <property type="entry name" value="ABHYDROLASE"/>
</dbReference>
<dbReference type="KEGG" id="fvn:FVRRES_10605"/>
<dbReference type="InterPro" id="IPR000073">
    <property type="entry name" value="AB_hydrolase_1"/>
</dbReference>
<evidence type="ECO:0000313" key="2">
    <source>
        <dbReference type="EMBL" id="CEI70528.1"/>
    </source>
</evidence>
<keyword evidence="3" id="KW-1185">Reference proteome</keyword>
<name>A0A2L2TK71_9HYPO</name>
<sequence>MVSNLQTKTLITTDGRKYTYDTVPAQDNKATVLLIHGYPATRRDWKYQIEDLSAAGYGVITPDCLGYGDSDKPLEVEAYKLKGISNHITEILDKEGLNKVIGVGHDWGAGVLSRVAVWHPDRLEKIVFMSTGYNRPGVFMDVDAINANSLKATGKMPFGYWYFFNSLDAPSLAASHLESFFSLVFPTENLKWIDNLGALGSARAWLNNNTTTPLPSYMTEEDRAAWLEAFSKPNATTGSMNYYKALLRGVNAEDEAILTDEDRTLRVPVLTIGGAQDSIAPPEYQQMNTESFSAAGYTGKILNAGHWMMYEDREGVKNALLEFIKE</sequence>
<dbReference type="PRINTS" id="PR00412">
    <property type="entry name" value="EPOXHYDRLASE"/>
</dbReference>
<dbReference type="InterPro" id="IPR029058">
    <property type="entry name" value="AB_hydrolase_fold"/>
</dbReference>
<protein>
    <recommendedName>
        <fullName evidence="1">AB hydrolase-1 domain-containing protein</fullName>
    </recommendedName>
</protein>
<reference evidence="3" key="1">
    <citation type="submission" date="2014-10" db="EMBL/GenBank/DDBJ databases">
        <authorList>
            <person name="King R."/>
        </authorList>
    </citation>
    <scope>NUCLEOTIDE SEQUENCE [LARGE SCALE GENOMIC DNA]</scope>
    <source>
        <strain evidence="3">A3/5</strain>
    </source>
</reference>
<dbReference type="InterPro" id="IPR050266">
    <property type="entry name" value="AB_hydrolase_sf"/>
</dbReference>
<dbReference type="GO" id="GO:0047372">
    <property type="term" value="F:monoacylglycerol lipase activity"/>
    <property type="evidence" value="ECO:0007669"/>
    <property type="project" value="TreeGrafter"/>
</dbReference>
<dbReference type="RefSeq" id="XP_025594242.1">
    <property type="nucleotide sequence ID" value="XM_025725665.1"/>
</dbReference>
<dbReference type="SUPFAM" id="SSF53474">
    <property type="entry name" value="alpha/beta-Hydrolases"/>
    <property type="match status" value="1"/>
</dbReference>
<feature type="domain" description="AB hydrolase-1" evidence="1">
    <location>
        <begin position="31"/>
        <end position="311"/>
    </location>
</feature>
<dbReference type="Gene3D" id="3.40.50.1820">
    <property type="entry name" value="alpha/beta hydrolase"/>
    <property type="match status" value="1"/>
</dbReference>
<dbReference type="AlphaFoldDB" id="A0A2L2TK71"/>
<proteinExistence type="predicted"/>
<dbReference type="STRING" id="56646.A0A2L2TK71"/>
<dbReference type="GeneID" id="37262243"/>
<evidence type="ECO:0000259" key="1">
    <source>
        <dbReference type="Pfam" id="PF00561"/>
    </source>
</evidence>
<organism evidence="2 3">
    <name type="scientific">Fusarium venenatum</name>
    <dbReference type="NCBI Taxonomy" id="56646"/>
    <lineage>
        <taxon>Eukaryota</taxon>
        <taxon>Fungi</taxon>
        <taxon>Dikarya</taxon>
        <taxon>Ascomycota</taxon>
        <taxon>Pezizomycotina</taxon>
        <taxon>Sordariomycetes</taxon>
        <taxon>Hypocreomycetidae</taxon>
        <taxon>Hypocreales</taxon>
        <taxon>Nectriaceae</taxon>
        <taxon>Fusarium</taxon>
    </lineage>
</organism>
<evidence type="ECO:0000313" key="3">
    <source>
        <dbReference type="Proteomes" id="UP000245910"/>
    </source>
</evidence>
<dbReference type="GO" id="GO:0046464">
    <property type="term" value="P:acylglycerol catabolic process"/>
    <property type="evidence" value="ECO:0007669"/>
    <property type="project" value="TreeGrafter"/>
</dbReference>
<dbReference type="PANTHER" id="PTHR43798">
    <property type="entry name" value="MONOACYLGLYCEROL LIPASE"/>
    <property type="match status" value="1"/>
</dbReference>
<dbReference type="InterPro" id="IPR000639">
    <property type="entry name" value="Epox_hydrolase-like"/>
</dbReference>
<accession>A0A2L2TK71</accession>